<dbReference type="RefSeq" id="WP_210772382.1">
    <property type="nucleotide sequence ID" value="NZ_MWIN01000007.1"/>
</dbReference>
<dbReference type="EMBL" id="SOBT01000010">
    <property type="protein sequence ID" value="TDU26623.1"/>
    <property type="molecule type" value="Genomic_DNA"/>
</dbReference>
<keyword evidence="7" id="KW-1185">Reference proteome</keyword>
<organism evidence="6 7">
    <name type="scientific">Panacagrimonas perspica</name>
    <dbReference type="NCBI Taxonomy" id="381431"/>
    <lineage>
        <taxon>Bacteria</taxon>
        <taxon>Pseudomonadati</taxon>
        <taxon>Pseudomonadota</taxon>
        <taxon>Gammaproteobacteria</taxon>
        <taxon>Nevskiales</taxon>
        <taxon>Nevskiaceae</taxon>
        <taxon>Panacagrimonas</taxon>
    </lineage>
</organism>
<dbReference type="CDD" id="cd17355">
    <property type="entry name" value="MFS_YcxA_like"/>
    <property type="match status" value="1"/>
</dbReference>
<feature type="transmembrane region" description="Helical" evidence="4">
    <location>
        <begin position="307"/>
        <end position="332"/>
    </location>
</feature>
<feature type="transmembrane region" description="Helical" evidence="4">
    <location>
        <begin position="249"/>
        <end position="272"/>
    </location>
</feature>
<dbReference type="SUPFAM" id="SSF103473">
    <property type="entry name" value="MFS general substrate transporter"/>
    <property type="match status" value="1"/>
</dbReference>
<dbReference type="InterPro" id="IPR036259">
    <property type="entry name" value="MFS_trans_sf"/>
</dbReference>
<dbReference type="InterPro" id="IPR050327">
    <property type="entry name" value="Proton-linked_MCT"/>
</dbReference>
<feature type="transmembrane region" description="Helical" evidence="4">
    <location>
        <begin position="44"/>
        <end position="68"/>
    </location>
</feature>
<feature type="transmembrane region" description="Helical" evidence="4">
    <location>
        <begin position="104"/>
        <end position="127"/>
    </location>
</feature>
<comment type="caution">
    <text evidence="6">The sequence shown here is derived from an EMBL/GenBank/DDBJ whole genome shotgun (WGS) entry which is preliminary data.</text>
</comment>
<accession>A0A4V3URS5</accession>
<dbReference type="PANTHER" id="PTHR11360:SF284">
    <property type="entry name" value="EG:103B4.3 PROTEIN-RELATED"/>
    <property type="match status" value="1"/>
</dbReference>
<feature type="transmembrane region" description="Helical" evidence="4">
    <location>
        <begin position="80"/>
        <end position="98"/>
    </location>
</feature>
<dbReference type="InterPro" id="IPR011701">
    <property type="entry name" value="MFS"/>
</dbReference>
<evidence type="ECO:0000313" key="6">
    <source>
        <dbReference type="EMBL" id="TDU26623.1"/>
    </source>
</evidence>
<sequence length="406" mass="41908">MTSHTQSSRAAWVLMLCAAGILFITTGARQTLGLFVMPLKDSTGMSIASISFALAIGQFVWGAVQPVFGAIADSHGSRPVIAGGLVLLAAGMALASLADTQWMLMLSLGVISAAGAGAAGFSILIGATSANLPPERRSFAAGFINAGSSLGQFAYAPITQALISAFGWASAMLALALSALAGLPLISKLGKGVASAATDHASSMGLRAQLRHALRDRSYLLIHASYFTCGVHIAFLVTHLPGEVALCGLPAGVSATAIALIGLFNVAGSLGAGWLGSRVRMRSILFWMYAGRAIAIAIYLVSPRTPLTFYVFAAALGVSWLATTPPTAGLVGKLFGTRYLATLFGLTLLSHQTGAFFGAWLGGVTISRFGDYGWMWIADMVLAAFAALLCLPIREARVLRPAAAAA</sequence>
<feature type="transmembrane region" description="Helical" evidence="4">
    <location>
        <begin position="219"/>
        <end position="237"/>
    </location>
</feature>
<feature type="transmembrane region" description="Helical" evidence="4">
    <location>
        <begin position="373"/>
        <end position="391"/>
    </location>
</feature>
<reference evidence="6 7" key="1">
    <citation type="submission" date="2019-03" db="EMBL/GenBank/DDBJ databases">
        <title>Genomic Encyclopedia of Type Strains, Phase IV (KMG-IV): sequencing the most valuable type-strain genomes for metagenomic binning, comparative biology and taxonomic classification.</title>
        <authorList>
            <person name="Goeker M."/>
        </authorList>
    </citation>
    <scope>NUCLEOTIDE SEQUENCE [LARGE SCALE GENOMIC DNA]</scope>
    <source>
        <strain evidence="6 7">DSM 26377</strain>
    </source>
</reference>
<dbReference type="PROSITE" id="PS50850">
    <property type="entry name" value="MFS"/>
    <property type="match status" value="1"/>
</dbReference>
<evidence type="ECO:0000313" key="7">
    <source>
        <dbReference type="Proteomes" id="UP000295341"/>
    </source>
</evidence>
<proteinExistence type="predicted"/>
<keyword evidence="1 4" id="KW-0812">Transmembrane</keyword>
<evidence type="ECO:0000259" key="5">
    <source>
        <dbReference type="PROSITE" id="PS50850"/>
    </source>
</evidence>
<dbReference type="InterPro" id="IPR020846">
    <property type="entry name" value="MFS_dom"/>
</dbReference>
<keyword evidence="3 4" id="KW-0472">Membrane</keyword>
<dbReference type="PANTHER" id="PTHR11360">
    <property type="entry name" value="MONOCARBOXYLATE TRANSPORTER"/>
    <property type="match status" value="1"/>
</dbReference>
<feature type="transmembrane region" description="Helical" evidence="4">
    <location>
        <begin position="139"/>
        <end position="156"/>
    </location>
</feature>
<dbReference type="AlphaFoldDB" id="A0A4V3URS5"/>
<gene>
    <name evidence="6" type="ORF">DFR24_3652</name>
</gene>
<dbReference type="Pfam" id="PF07690">
    <property type="entry name" value="MFS_1"/>
    <property type="match status" value="1"/>
</dbReference>
<keyword evidence="2 4" id="KW-1133">Transmembrane helix</keyword>
<feature type="transmembrane region" description="Helical" evidence="4">
    <location>
        <begin position="162"/>
        <end position="186"/>
    </location>
</feature>
<name>A0A4V3URS5_9GAMM</name>
<feature type="transmembrane region" description="Helical" evidence="4">
    <location>
        <begin position="339"/>
        <end position="361"/>
    </location>
</feature>
<protein>
    <submittedName>
        <fullName evidence="6">Putative MFS family arabinose efflux permease</fullName>
    </submittedName>
</protein>
<feature type="transmembrane region" description="Helical" evidence="4">
    <location>
        <begin position="284"/>
        <end position="301"/>
    </location>
</feature>
<feature type="transmembrane region" description="Helical" evidence="4">
    <location>
        <begin position="12"/>
        <end position="32"/>
    </location>
</feature>
<dbReference type="Gene3D" id="1.20.1250.20">
    <property type="entry name" value="MFS general substrate transporter like domains"/>
    <property type="match status" value="2"/>
</dbReference>
<feature type="domain" description="Major facilitator superfamily (MFS) profile" evidence="5">
    <location>
        <begin position="13"/>
        <end position="395"/>
    </location>
</feature>
<evidence type="ECO:0000256" key="3">
    <source>
        <dbReference type="ARBA" id="ARBA00023136"/>
    </source>
</evidence>
<evidence type="ECO:0000256" key="2">
    <source>
        <dbReference type="ARBA" id="ARBA00022989"/>
    </source>
</evidence>
<dbReference type="Proteomes" id="UP000295341">
    <property type="component" value="Unassembled WGS sequence"/>
</dbReference>
<dbReference type="GO" id="GO:0022857">
    <property type="term" value="F:transmembrane transporter activity"/>
    <property type="evidence" value="ECO:0007669"/>
    <property type="project" value="InterPro"/>
</dbReference>
<evidence type="ECO:0000256" key="1">
    <source>
        <dbReference type="ARBA" id="ARBA00022692"/>
    </source>
</evidence>
<evidence type="ECO:0000256" key="4">
    <source>
        <dbReference type="SAM" id="Phobius"/>
    </source>
</evidence>